<sequence length="188" mass="20801">MDKIYQTSLFKQKPGFTLIELLVVVLIIGILAAVALPQYQYAVAKAKYMEMLSLANDIRKGQQVYKMANGKYSADLFALDINFPPSFEAHPSYTSGGGTVYGVRNVGKRITCTMTTSVGSDVENWDPSGMLCWLEKDGIWYNITFSTGAQECRATRSSSFALDFCKRITGRKESAGGWGSAERFPFPD</sequence>
<keyword evidence="3" id="KW-0812">Transmembrane</keyword>
<comment type="caution">
    <text evidence="4">The sequence shown here is derived from an EMBL/GenBank/DDBJ whole genome shotgun (WGS) entry which is preliminary data.</text>
</comment>
<organism evidence="4 5">
    <name type="scientific">Candidatus Avelusimicrobium gallicola</name>
    <dbReference type="NCBI Taxonomy" id="2562704"/>
    <lineage>
        <taxon>Bacteria</taxon>
        <taxon>Pseudomonadati</taxon>
        <taxon>Elusimicrobiota</taxon>
        <taxon>Elusimicrobia</taxon>
        <taxon>Elusimicrobiales</taxon>
        <taxon>Elusimicrobiaceae</taxon>
        <taxon>Candidatus Avelusimicrobium</taxon>
    </lineage>
</organism>
<dbReference type="Gene3D" id="3.30.700.10">
    <property type="entry name" value="Glycoprotein, Type 4 Pilin"/>
    <property type="match status" value="1"/>
</dbReference>
<evidence type="ECO:0000256" key="3">
    <source>
        <dbReference type="SAM" id="Phobius"/>
    </source>
</evidence>
<evidence type="ECO:0000256" key="2">
    <source>
        <dbReference type="ARBA" id="ARBA00022481"/>
    </source>
</evidence>
<dbReference type="Proteomes" id="UP000196368">
    <property type="component" value="Unassembled WGS sequence"/>
</dbReference>
<dbReference type="Pfam" id="PF07963">
    <property type="entry name" value="N_methyl"/>
    <property type="match status" value="1"/>
</dbReference>
<comment type="similarity">
    <text evidence="1">Belongs to the N-Me-Phe pilin family.</text>
</comment>
<feature type="transmembrane region" description="Helical" evidence="3">
    <location>
        <begin position="21"/>
        <end position="39"/>
    </location>
</feature>
<protein>
    <recommendedName>
        <fullName evidence="6">Prepilin-type cleavage/methylation domain-containing protein</fullName>
    </recommendedName>
</protein>
<keyword evidence="2" id="KW-0488">Methylation</keyword>
<evidence type="ECO:0000313" key="5">
    <source>
        <dbReference type="Proteomes" id="UP000196368"/>
    </source>
</evidence>
<dbReference type="SUPFAM" id="SSF54523">
    <property type="entry name" value="Pili subunits"/>
    <property type="match status" value="1"/>
</dbReference>
<dbReference type="EMBL" id="NFJD01000001">
    <property type="protein sequence ID" value="OUO57574.1"/>
    <property type="molecule type" value="Genomic_DNA"/>
</dbReference>
<evidence type="ECO:0008006" key="6">
    <source>
        <dbReference type="Google" id="ProtNLM"/>
    </source>
</evidence>
<dbReference type="PANTHER" id="PTHR30093">
    <property type="entry name" value="GENERAL SECRETION PATHWAY PROTEIN G"/>
    <property type="match status" value="1"/>
</dbReference>
<reference evidence="5" key="1">
    <citation type="submission" date="2017-04" db="EMBL/GenBank/DDBJ databases">
        <title>Function of individual gut microbiota members based on whole genome sequencing of pure cultures obtained from chicken caecum.</title>
        <authorList>
            <person name="Medvecky M."/>
            <person name="Cejkova D."/>
            <person name="Polansky O."/>
            <person name="Karasova D."/>
            <person name="Kubasova T."/>
            <person name="Cizek A."/>
            <person name="Rychlik I."/>
        </authorList>
    </citation>
    <scope>NUCLEOTIDE SEQUENCE [LARGE SCALE GENOMIC DNA]</scope>
    <source>
        <strain evidence="5">An273</strain>
    </source>
</reference>
<evidence type="ECO:0000313" key="4">
    <source>
        <dbReference type="EMBL" id="OUO57574.1"/>
    </source>
</evidence>
<dbReference type="NCBIfam" id="TIGR02532">
    <property type="entry name" value="IV_pilin_GFxxxE"/>
    <property type="match status" value="1"/>
</dbReference>
<dbReference type="InterPro" id="IPR012902">
    <property type="entry name" value="N_methyl_site"/>
</dbReference>
<dbReference type="InterPro" id="IPR045584">
    <property type="entry name" value="Pilin-like"/>
</dbReference>
<accession>A0A1Y4DEJ6</accession>
<keyword evidence="3" id="KW-0472">Membrane</keyword>
<dbReference type="AlphaFoldDB" id="A0A1Y4DEJ6"/>
<proteinExistence type="inferred from homology"/>
<name>A0A1Y4DEJ6_9BACT</name>
<dbReference type="PANTHER" id="PTHR30093:SF34">
    <property type="entry name" value="PREPILIN PEPTIDASE-DEPENDENT PROTEIN D"/>
    <property type="match status" value="1"/>
</dbReference>
<keyword evidence="3" id="KW-1133">Transmembrane helix</keyword>
<evidence type="ECO:0000256" key="1">
    <source>
        <dbReference type="ARBA" id="ARBA00005233"/>
    </source>
</evidence>
<keyword evidence="5" id="KW-1185">Reference proteome</keyword>
<dbReference type="RefSeq" id="WP_275531901.1">
    <property type="nucleotide sequence ID" value="NZ_NFJD01000001.1"/>
</dbReference>
<gene>
    <name evidence="4" type="ORF">B5F75_02025</name>
</gene>